<dbReference type="Pfam" id="PF20171">
    <property type="entry name" value="OpcA_G6PD_C"/>
    <property type="match status" value="1"/>
</dbReference>
<reference evidence="3" key="1">
    <citation type="submission" date="2022-09" db="EMBL/GenBank/DDBJ databases">
        <title>The genome sequence of Rhodococcus aetherivorans N1.</title>
        <authorList>
            <person name="Jiang W."/>
        </authorList>
    </citation>
    <scope>NUCLEOTIDE SEQUENCE</scope>
    <source>
        <strain evidence="3">N1</strain>
    </source>
</reference>
<dbReference type="InterPro" id="IPR046801">
    <property type="entry name" value="OpcA_G6PD_N"/>
</dbReference>
<evidence type="ECO:0000313" key="4">
    <source>
        <dbReference type="Proteomes" id="UP001163947"/>
    </source>
</evidence>
<feature type="domain" description="Glucose-6-phosphate dehydrogenase assembly protein OpcA C-terminal" evidence="2">
    <location>
        <begin position="170"/>
        <end position="297"/>
    </location>
</feature>
<gene>
    <name evidence="3" type="primary">opcA</name>
    <name evidence="3" type="ORF">OCS65_15765</name>
</gene>
<dbReference type="AlphaFoldDB" id="A0A059MRH2"/>
<dbReference type="PANTHER" id="PTHR38658:SF1">
    <property type="entry name" value="OXPP CYCLE PROTEIN OPCA-RELATED"/>
    <property type="match status" value="1"/>
</dbReference>
<accession>A0A059MRH2</accession>
<dbReference type="EMBL" id="CP106982">
    <property type="protein sequence ID" value="UYF91978.1"/>
    <property type="molecule type" value="Genomic_DNA"/>
</dbReference>
<evidence type="ECO:0000313" key="3">
    <source>
        <dbReference type="EMBL" id="UYF91978.1"/>
    </source>
</evidence>
<dbReference type="PANTHER" id="PTHR38658">
    <property type="entry name" value="OXPP CYCLE PROTEIN OPCA-RELATED"/>
    <property type="match status" value="1"/>
</dbReference>
<dbReference type="Proteomes" id="UP001163947">
    <property type="component" value="Chromosome"/>
</dbReference>
<sequence length="306" mass="33066">METPVRMQLRNATAIDISKQLVQLRQTGGIVTQGRVLTLVVCTDGPRGLEAAITAAIGASREHPCRVIVVGRGRAGGEPRMDAEIRIGGDAGASEVLILALHGPLADHQESVIVPFLLPDTPVVVWWPNTPPEVPAADPVGRLAVRRLTDATNSSRPMAEIVSRLPGYTPGDTDLAWGRITYWRALLVSALDQPPFEPIESALVSGLGSEPAVDLLAGWLASRIDGPVQRAVGDLRVELRTRTQTISLERPQDGRVATLRRTGKPDSLITLARRDSSECLAEELRRLDPDEVYHSALTALSKVEYV</sequence>
<organism evidence="3 4">
    <name type="scientific">Rhodococcus aetherivorans</name>
    <dbReference type="NCBI Taxonomy" id="191292"/>
    <lineage>
        <taxon>Bacteria</taxon>
        <taxon>Bacillati</taxon>
        <taxon>Actinomycetota</taxon>
        <taxon>Actinomycetes</taxon>
        <taxon>Mycobacteriales</taxon>
        <taxon>Nocardiaceae</taxon>
        <taxon>Rhodococcus</taxon>
    </lineage>
</organism>
<dbReference type="InterPro" id="IPR004555">
    <property type="entry name" value="G6PDH_assembly_OpcA"/>
</dbReference>
<dbReference type="InterPro" id="IPR046802">
    <property type="entry name" value="OpcA_G6PD_C"/>
</dbReference>
<feature type="domain" description="Glucose-6-phosphate dehydrogenase assembly protein OpcA N-terminal" evidence="1">
    <location>
        <begin position="59"/>
        <end position="163"/>
    </location>
</feature>
<dbReference type="NCBIfam" id="TIGR00534">
    <property type="entry name" value="OpcA"/>
    <property type="match status" value="1"/>
</dbReference>
<dbReference type="Pfam" id="PF10128">
    <property type="entry name" value="OpcA_G6PD_assem"/>
    <property type="match status" value="1"/>
</dbReference>
<protein>
    <submittedName>
        <fullName evidence="3">Glucose-6-phosphate dehydrogenase assembly protein OpcA</fullName>
    </submittedName>
</protein>
<evidence type="ECO:0000259" key="1">
    <source>
        <dbReference type="Pfam" id="PF10128"/>
    </source>
</evidence>
<name>A0A059MRH2_9NOCA</name>
<evidence type="ECO:0000259" key="2">
    <source>
        <dbReference type="Pfam" id="PF20171"/>
    </source>
</evidence>
<proteinExistence type="predicted"/>
<dbReference type="KEGG" id="rav:AAT18_13240"/>
<accession>A0A0F6VJH4</accession>